<dbReference type="Proteomes" id="UP001223743">
    <property type="component" value="Unassembled WGS sequence"/>
</dbReference>
<keyword evidence="2" id="KW-1185">Reference proteome</keyword>
<dbReference type="Pfam" id="PF00300">
    <property type="entry name" value="His_Phos_1"/>
    <property type="match status" value="1"/>
</dbReference>
<comment type="caution">
    <text evidence="1">The sequence shown here is derived from an EMBL/GenBank/DDBJ whole genome shotgun (WGS) entry which is preliminary data.</text>
</comment>
<dbReference type="CDD" id="cd07067">
    <property type="entry name" value="HP_PGM_like"/>
    <property type="match status" value="1"/>
</dbReference>
<dbReference type="RefSeq" id="WP_266284128.1">
    <property type="nucleotide sequence ID" value="NZ_JAPKNF010000004.1"/>
</dbReference>
<sequence>MMRLLMLRHAKSAWDVPGAADFDRPLAPRGRRAATMIGEHLATHRLLPDRILCSSARRTRETLIGLLPVISGDLEIRITRDLYEVTPEAYADSIAALGGSAKTLLLIGHNPSVQECALELIGSGNPALRDEIAEKFPTAGLAVIDFDHHKWSELRPRTGRVVAFFRPRELEVVGSEPPSDDE</sequence>
<dbReference type="Gene3D" id="3.40.50.1240">
    <property type="entry name" value="Phosphoglycerate mutase-like"/>
    <property type="match status" value="1"/>
</dbReference>
<evidence type="ECO:0000313" key="2">
    <source>
        <dbReference type="Proteomes" id="UP001223743"/>
    </source>
</evidence>
<protein>
    <submittedName>
        <fullName evidence="1">Phosphohistidine phosphatase</fullName>
        <ecNumber evidence="1">3.1.3.-</ecNumber>
    </submittedName>
</protein>
<name>A0ABU0MC74_9HYPH</name>
<dbReference type="InterPro" id="IPR029033">
    <property type="entry name" value="His_PPase_superfam"/>
</dbReference>
<evidence type="ECO:0000313" key="1">
    <source>
        <dbReference type="EMBL" id="MDQ0518554.1"/>
    </source>
</evidence>
<dbReference type="SUPFAM" id="SSF53254">
    <property type="entry name" value="Phosphoglycerate mutase-like"/>
    <property type="match status" value="1"/>
</dbReference>
<dbReference type="InterPro" id="IPR013078">
    <property type="entry name" value="His_Pase_superF_clade-1"/>
</dbReference>
<dbReference type="PANTHER" id="PTHR47623:SF1">
    <property type="entry name" value="OS09G0287300 PROTEIN"/>
    <property type="match status" value="1"/>
</dbReference>
<dbReference type="EMBL" id="JAUSWJ010000001">
    <property type="protein sequence ID" value="MDQ0518554.1"/>
    <property type="molecule type" value="Genomic_DNA"/>
</dbReference>
<proteinExistence type="predicted"/>
<dbReference type="SMART" id="SM00855">
    <property type="entry name" value="PGAM"/>
    <property type="match status" value="1"/>
</dbReference>
<reference evidence="1 2" key="1">
    <citation type="submission" date="2023-07" db="EMBL/GenBank/DDBJ databases">
        <title>Genomic Encyclopedia of Type Strains, Phase IV (KMG-IV): sequencing the most valuable type-strain genomes for metagenomic binning, comparative biology and taxonomic classification.</title>
        <authorList>
            <person name="Goeker M."/>
        </authorList>
    </citation>
    <scope>NUCLEOTIDE SEQUENCE [LARGE SCALE GENOMIC DNA]</scope>
    <source>
        <strain evidence="1 2">B1-1</strain>
    </source>
</reference>
<dbReference type="EC" id="3.1.3.-" evidence="1"/>
<dbReference type="GO" id="GO:0016787">
    <property type="term" value="F:hydrolase activity"/>
    <property type="evidence" value="ECO:0007669"/>
    <property type="project" value="UniProtKB-KW"/>
</dbReference>
<dbReference type="PANTHER" id="PTHR47623">
    <property type="entry name" value="OS09G0287300 PROTEIN"/>
    <property type="match status" value="1"/>
</dbReference>
<accession>A0ABU0MC74</accession>
<organism evidence="1 2">
    <name type="scientific">Kaistia geumhonensis</name>
    <dbReference type="NCBI Taxonomy" id="410839"/>
    <lineage>
        <taxon>Bacteria</taxon>
        <taxon>Pseudomonadati</taxon>
        <taxon>Pseudomonadota</taxon>
        <taxon>Alphaproteobacteria</taxon>
        <taxon>Hyphomicrobiales</taxon>
        <taxon>Kaistiaceae</taxon>
        <taxon>Kaistia</taxon>
    </lineage>
</organism>
<keyword evidence="1" id="KW-0378">Hydrolase</keyword>
<gene>
    <name evidence="1" type="ORF">QO015_004167</name>
</gene>